<proteinExistence type="predicted"/>
<feature type="region of interest" description="Disordered" evidence="1">
    <location>
        <begin position="285"/>
        <end position="320"/>
    </location>
</feature>
<feature type="compositionally biased region" description="Low complexity" evidence="1">
    <location>
        <begin position="292"/>
        <end position="304"/>
    </location>
</feature>
<name>A0A6P6RVW3_9EIME</name>
<dbReference type="OrthoDB" id="196858at2759"/>
<dbReference type="InterPro" id="IPR012674">
    <property type="entry name" value="Calycin"/>
</dbReference>
<evidence type="ECO:0000259" key="2">
    <source>
        <dbReference type="Pfam" id="PF01852"/>
    </source>
</evidence>
<dbReference type="Pfam" id="PF01852">
    <property type="entry name" value="START"/>
    <property type="match status" value="1"/>
</dbReference>
<dbReference type="InterPro" id="IPR023393">
    <property type="entry name" value="START-like_dom_sf"/>
</dbReference>
<protein>
    <submittedName>
        <fullName evidence="4">Uncharacterized protein LOC34623367</fullName>
    </submittedName>
</protein>
<dbReference type="Proteomes" id="UP000515125">
    <property type="component" value="Unplaced"/>
</dbReference>
<evidence type="ECO:0000313" key="3">
    <source>
        <dbReference type="Proteomes" id="UP000515125"/>
    </source>
</evidence>
<keyword evidence="3" id="KW-1185">Reference proteome</keyword>
<accession>A0A6P6RVW3</accession>
<dbReference type="GeneID" id="34623367"/>
<organism evidence="3 4">
    <name type="scientific">Cyclospora cayetanensis</name>
    <dbReference type="NCBI Taxonomy" id="88456"/>
    <lineage>
        <taxon>Eukaryota</taxon>
        <taxon>Sar</taxon>
        <taxon>Alveolata</taxon>
        <taxon>Apicomplexa</taxon>
        <taxon>Conoidasida</taxon>
        <taxon>Coccidia</taxon>
        <taxon>Eucoccidiorida</taxon>
        <taxon>Eimeriorina</taxon>
        <taxon>Eimeriidae</taxon>
        <taxon>Cyclospora</taxon>
    </lineage>
</organism>
<dbReference type="Gene3D" id="3.30.530.20">
    <property type="match status" value="1"/>
</dbReference>
<sequence>MAEREVSAHEFNFDILQQQVRTLWRTVKQLLYPPLLPLEGGVSDIPLLQGGVRQLDASVLKLQLPEAASEDTSPSVGEPFSPRRLELATEQYIDAVLKREGPRGLMSTRSAERPARALSKASKPLDRRIINRFIGEWEFDRSRSTSFSPVSEQLGVSWFIRNAVEKLNPTVQYALIEENGQLEFAITTTLTAGISKTVRLNLSGVDVEAEDEDVGAWKSVTQIDGAVLKTTQRNEQQKATLYETREIKSEGEGTQSDALWYKVVLRKEGLENEVSSVRVFKRISGPPSEPYAGGEHAAAASEGSLSTASSPAKALDGDEGPQQLPAWHAFKPRKAVSSELQWIVDHLDDPSAFKKIGCRGYETFKCEQYKFHVAAGQRITSGDAVPVLGAGRINLGKVDFQKCIDYLSKPENKMEFDSATSKVVTIATDGNFSLVYQAFKGQWGFSGREFVIACWSTKVDENRMILSCESVDWTESIEGQIQGLVRANLHLAGYDIQRQSNDDVVLTFCVQADLRTAGVPEWINSRVKAEQLTVVKSIKDRILNL</sequence>
<dbReference type="GO" id="GO:0008289">
    <property type="term" value="F:lipid binding"/>
    <property type="evidence" value="ECO:0007669"/>
    <property type="project" value="InterPro"/>
</dbReference>
<dbReference type="CDD" id="cd00177">
    <property type="entry name" value="START"/>
    <property type="match status" value="1"/>
</dbReference>
<dbReference type="SUPFAM" id="SSF55961">
    <property type="entry name" value="Bet v1-like"/>
    <property type="match status" value="1"/>
</dbReference>
<dbReference type="Gene3D" id="2.40.128.20">
    <property type="match status" value="1"/>
</dbReference>
<dbReference type="InterPro" id="IPR002913">
    <property type="entry name" value="START_lipid-bd_dom"/>
</dbReference>
<dbReference type="SUPFAM" id="SSF50814">
    <property type="entry name" value="Lipocalins"/>
    <property type="match status" value="1"/>
</dbReference>
<dbReference type="AlphaFoldDB" id="A0A6P6RVW3"/>
<dbReference type="RefSeq" id="XP_026192011.1">
    <property type="nucleotide sequence ID" value="XM_026336226.1"/>
</dbReference>
<feature type="domain" description="START" evidence="2">
    <location>
        <begin position="424"/>
        <end position="537"/>
    </location>
</feature>
<evidence type="ECO:0000313" key="4">
    <source>
        <dbReference type="RefSeq" id="XP_026192011.1"/>
    </source>
</evidence>
<gene>
    <name evidence="4" type="primary">LOC34623367</name>
</gene>
<reference evidence="4" key="1">
    <citation type="submission" date="2025-08" db="UniProtKB">
        <authorList>
            <consortium name="RefSeq"/>
        </authorList>
    </citation>
    <scope>IDENTIFICATION</scope>
</reference>
<evidence type="ECO:0000256" key="1">
    <source>
        <dbReference type="SAM" id="MobiDB-lite"/>
    </source>
</evidence>